<organism evidence="1 2">
    <name type="scientific">Rugamonas rivuli</name>
    <dbReference type="NCBI Taxonomy" id="2743358"/>
    <lineage>
        <taxon>Bacteria</taxon>
        <taxon>Pseudomonadati</taxon>
        <taxon>Pseudomonadota</taxon>
        <taxon>Betaproteobacteria</taxon>
        <taxon>Burkholderiales</taxon>
        <taxon>Oxalobacteraceae</taxon>
        <taxon>Telluria group</taxon>
        <taxon>Rugamonas</taxon>
    </lineage>
</organism>
<dbReference type="AlphaFoldDB" id="A0A843SCE8"/>
<sequence length="523" mass="54846">MPVDTPFLTLDPNGGGQGVPAYCYCCCSCFTAGTPIEKDHGTWAMVQDLEAGQTILAAGADLKWQATEIKFRSGPTSSADIHGLILIFYQMQGEAAPRQILVTPGHLFLLASNGRLKASQYLAPGDLLAQADGGSAKVILGILNDQPVPTSIHSLALVGDYDGSNLAGHLVNSNGIVTADYEVQVHFEADGATALGAEQELPPEIGTPEYAALHHGPAAMALVTTALPSVFGGVNHNLVTVPQSAKRWLTADQAQYLASTVKFRSLGDPSPRIAAQRVIGWARTVYPNLVFLVDWRSTEPNVSAFVSDGQSFVVISGAFLRLPGVFSELALIALTSMAERLGGRNCVCDADYQAVAYVLRRMVTDTVYVGVVSRGLEQFGALCKLFGVESAADLDPCANPGIACRQQTMTNALSFFGVPACGVPPPTGLRLEKAVLSAARDVLSVTFSLPVEKTSGQNVANYSLLPAMAIASATIDPANAALVRLSVSGAVGSGSMVLLAERVVSQDNQPLAADGNHLLVQLA</sequence>
<proteinExistence type="predicted"/>
<keyword evidence="2" id="KW-1185">Reference proteome</keyword>
<evidence type="ECO:0000313" key="1">
    <source>
        <dbReference type="EMBL" id="MQA19850.1"/>
    </source>
</evidence>
<accession>A0A843SCE8</accession>
<dbReference type="InterPro" id="IPR036844">
    <property type="entry name" value="Hint_dom_sf"/>
</dbReference>
<name>A0A843SCE8_9BURK</name>
<protein>
    <recommendedName>
        <fullName evidence="3">Hint domain-containing protein</fullName>
    </recommendedName>
</protein>
<dbReference type="EMBL" id="WHUF01000002">
    <property type="protein sequence ID" value="MQA19850.1"/>
    <property type="molecule type" value="Genomic_DNA"/>
</dbReference>
<reference evidence="1 2" key="1">
    <citation type="submission" date="2019-10" db="EMBL/GenBank/DDBJ databases">
        <title>Two novel species isolated from a subtropical stream in China.</title>
        <authorList>
            <person name="Lu H."/>
        </authorList>
    </citation>
    <scope>NUCLEOTIDE SEQUENCE [LARGE SCALE GENOMIC DNA]</scope>
    <source>
        <strain evidence="1 2">FT103W</strain>
    </source>
</reference>
<evidence type="ECO:0008006" key="3">
    <source>
        <dbReference type="Google" id="ProtNLM"/>
    </source>
</evidence>
<comment type="caution">
    <text evidence="1">The sequence shown here is derived from an EMBL/GenBank/DDBJ whole genome shotgun (WGS) entry which is preliminary data.</text>
</comment>
<dbReference type="SUPFAM" id="SSF51294">
    <property type="entry name" value="Hedgehog/intein (Hint) domain"/>
    <property type="match status" value="1"/>
</dbReference>
<dbReference type="Gene3D" id="2.170.16.10">
    <property type="entry name" value="Hedgehog/Intein (Hint) domain"/>
    <property type="match status" value="1"/>
</dbReference>
<dbReference type="Proteomes" id="UP000444318">
    <property type="component" value="Unassembled WGS sequence"/>
</dbReference>
<dbReference type="RefSeq" id="WP_152803845.1">
    <property type="nucleotide sequence ID" value="NZ_WHUF01000002.1"/>
</dbReference>
<gene>
    <name evidence="1" type="ORF">GEV01_10060</name>
</gene>
<evidence type="ECO:0000313" key="2">
    <source>
        <dbReference type="Proteomes" id="UP000444318"/>
    </source>
</evidence>